<evidence type="ECO:0000313" key="3">
    <source>
        <dbReference type="Proteomes" id="UP000278149"/>
    </source>
</evidence>
<accession>A0A3R9QT87</accession>
<feature type="transmembrane region" description="Helical" evidence="1">
    <location>
        <begin position="6"/>
        <end position="26"/>
    </location>
</feature>
<keyword evidence="1" id="KW-0812">Transmembrane</keyword>
<keyword evidence="1" id="KW-0472">Membrane</keyword>
<proteinExistence type="predicted"/>
<comment type="caution">
    <text evidence="2">The sequence shown here is derived from an EMBL/GenBank/DDBJ whole genome shotgun (WGS) entry which is preliminary data.</text>
</comment>
<name>A0A3R9QT87_9CREN</name>
<evidence type="ECO:0000313" key="2">
    <source>
        <dbReference type="EMBL" id="RSN70549.1"/>
    </source>
</evidence>
<organism evidence="2 3">
    <name type="scientific">Candidatus Korarchaeum cryptofilum</name>
    <dbReference type="NCBI Taxonomy" id="498846"/>
    <lineage>
        <taxon>Archaea</taxon>
        <taxon>Thermoproteota</taxon>
        <taxon>Candidatus Korarchaeia</taxon>
        <taxon>Candidatus Korarchaeales</taxon>
        <taxon>Candidatus Korarchaeaceae</taxon>
        <taxon>Candidatus Korarchaeum</taxon>
    </lineage>
</organism>
<dbReference type="EMBL" id="RCOR01000006">
    <property type="protein sequence ID" value="RSN70549.1"/>
    <property type="molecule type" value="Genomic_DNA"/>
</dbReference>
<gene>
    <name evidence="2" type="ORF">D9Q81_00640</name>
</gene>
<evidence type="ECO:0000256" key="1">
    <source>
        <dbReference type="SAM" id="Phobius"/>
    </source>
</evidence>
<dbReference type="Proteomes" id="UP000278149">
    <property type="component" value="Unassembled WGS sequence"/>
</dbReference>
<keyword evidence="1" id="KW-1133">Transmembrane helix</keyword>
<dbReference type="AlphaFoldDB" id="A0A3R9QT87"/>
<reference evidence="2 3" key="1">
    <citation type="submission" date="2018-10" db="EMBL/GenBank/DDBJ databases">
        <title>Co-occurring genomic capacity for anaerobic methane metabolism and dissimilatory sulfite reduction discovered in the Korarchaeota.</title>
        <authorList>
            <person name="Mckay L.J."/>
            <person name="Dlakic M."/>
            <person name="Fields M.W."/>
            <person name="Delmont T.O."/>
            <person name="Eren A.M."/>
            <person name="Jay Z.J."/>
            <person name="Klingelsmith K.B."/>
            <person name="Rusch D.B."/>
            <person name="Inskeep W.P."/>
        </authorList>
    </citation>
    <scope>NUCLEOTIDE SEQUENCE [LARGE SCALE GENOMIC DNA]</scope>
    <source>
        <strain evidence="2 3">WS</strain>
    </source>
</reference>
<protein>
    <submittedName>
        <fullName evidence="2">Uncharacterized protein</fullName>
    </submittedName>
</protein>
<sequence length="184" mass="22132">MKNKKVIVLITIICLLIGICAFYRFFFVEKNKIVNIPEDEREEFFLRARIECPFEDNYYNYSICCIEGENKSSCTDSPYLKCGEAIVVEIKMNFTNENYRLCANRNLFVDESKKDFPKKPLIFMTMMRKYFLVTMKFHSLEFFSTTDSYRTRLVSLRSNYTPFQKSWDSMKSSFSTKFLWERRF</sequence>